<gene>
    <name evidence="6" type="ORF">EHV10_00710</name>
</gene>
<evidence type="ECO:0000256" key="2">
    <source>
        <dbReference type="ARBA" id="ARBA00022630"/>
    </source>
</evidence>
<dbReference type="AlphaFoldDB" id="A0A3P3QZP9"/>
<dbReference type="RefSeq" id="WP_128672965.1">
    <property type="nucleotide sequence ID" value="NZ_RRCO01000001.1"/>
</dbReference>
<dbReference type="SUPFAM" id="SSF160996">
    <property type="entry name" value="HI0933 insert domain-like"/>
    <property type="match status" value="1"/>
</dbReference>
<feature type="domain" description="RsdA/BaiN/AoA(So)-like insert" evidence="5">
    <location>
        <begin position="190"/>
        <end position="351"/>
    </location>
</feature>
<dbReference type="InterPro" id="IPR004792">
    <property type="entry name" value="BaiN-like"/>
</dbReference>
<sequence length="413" mass="45443">MAKVIIIGGGAAGMIAAYSAALTSKQVILLEKNEKLGKKIFITGKGRCNLTNASDMNIVMENVVSNKRFLFSAFKNFTNEDIMNLVENNGTKLKIERGNRVFPVSDHSSDIIKSLENAIRDLHVDIRLNTKVDELIIENDRCIGVAIGKNKIMADAVIVATGGMSYQATGSDGDGYRFAKEAGLSVSKLYPSLVPFNIEGERIKALQGLSLKNIHAYIYNDKKLVYDEFGEMLFTHFGVSGPVIISASAVIGNKNIKGYRLSIDLKPALDEEKLDERILRDFTEQKNKSLKNSLNKLFPAKLIDEVIFQSKLNPDKKVNLLTKEERHSLVHATKNLEYVISSTRGFNEAIITKGGVEVSQINPKTMESKKIKGLFFAGEVLDLDAFTGGYNLQIAWSTGYAAGEGAGNEQYSD</sequence>
<protein>
    <submittedName>
        <fullName evidence="6">NAD(P)/FAD-dependent oxidoreductase</fullName>
    </submittedName>
</protein>
<dbReference type="InterPro" id="IPR023166">
    <property type="entry name" value="BaiN-like_dom_sf"/>
</dbReference>
<dbReference type="InterPro" id="IPR057661">
    <property type="entry name" value="RsdA/BaiN/AoA(So)_Rossmann"/>
</dbReference>
<dbReference type="Gene3D" id="2.40.30.10">
    <property type="entry name" value="Translation factors"/>
    <property type="match status" value="1"/>
</dbReference>
<evidence type="ECO:0000256" key="3">
    <source>
        <dbReference type="ARBA" id="ARBA00022827"/>
    </source>
</evidence>
<dbReference type="InterPro" id="IPR055178">
    <property type="entry name" value="RsdA/BaiN/AoA(So)-like_dom"/>
</dbReference>
<dbReference type="EMBL" id="RRCO01000001">
    <property type="protein sequence ID" value="RRJ26585.1"/>
    <property type="molecule type" value="Genomic_DNA"/>
</dbReference>
<dbReference type="PRINTS" id="PR00411">
    <property type="entry name" value="PNDRDTASEI"/>
</dbReference>
<dbReference type="Gene3D" id="3.50.50.60">
    <property type="entry name" value="FAD/NAD(P)-binding domain"/>
    <property type="match status" value="1"/>
</dbReference>
<dbReference type="SUPFAM" id="SSF51905">
    <property type="entry name" value="FAD/NAD(P)-binding domain"/>
    <property type="match status" value="1"/>
</dbReference>
<keyword evidence="7" id="KW-1185">Reference proteome</keyword>
<dbReference type="InterPro" id="IPR036188">
    <property type="entry name" value="FAD/NAD-bd_sf"/>
</dbReference>
<evidence type="ECO:0000313" key="7">
    <source>
        <dbReference type="Proteomes" id="UP000272490"/>
    </source>
</evidence>
<dbReference type="Gene3D" id="1.10.8.260">
    <property type="entry name" value="HI0933 insert domain-like"/>
    <property type="match status" value="1"/>
</dbReference>
<evidence type="ECO:0000259" key="5">
    <source>
        <dbReference type="Pfam" id="PF22780"/>
    </source>
</evidence>
<dbReference type="PRINTS" id="PR00368">
    <property type="entry name" value="FADPNR"/>
</dbReference>
<comment type="caution">
    <text evidence="6">The sequence shown here is derived from an EMBL/GenBank/DDBJ whole genome shotgun (WGS) entry which is preliminary data.</text>
</comment>
<keyword evidence="3" id="KW-0274">FAD</keyword>
<evidence type="ECO:0000259" key="4">
    <source>
        <dbReference type="Pfam" id="PF03486"/>
    </source>
</evidence>
<dbReference type="NCBIfam" id="TIGR00275">
    <property type="entry name" value="aminoacetone oxidase family FAD-binding enzyme"/>
    <property type="match status" value="1"/>
</dbReference>
<dbReference type="PANTHER" id="PTHR42887:SF2">
    <property type="entry name" value="OS12G0638800 PROTEIN"/>
    <property type="match status" value="1"/>
</dbReference>
<dbReference type="OrthoDB" id="9773233at2"/>
<accession>A0A3P3QZP9</accession>
<comment type="cofactor">
    <cofactor evidence="1">
        <name>FAD</name>
        <dbReference type="ChEBI" id="CHEBI:57692"/>
    </cofactor>
</comment>
<keyword evidence="2" id="KW-0285">Flavoprotein</keyword>
<reference evidence="6 7" key="1">
    <citation type="submission" date="2018-11" db="EMBL/GenBank/DDBJ databases">
        <title>Genome sequencing of Lachnoanaerobaculum sp. KCOM 2030 (= ChDC B114).</title>
        <authorList>
            <person name="Kook J.-K."/>
            <person name="Park S.-N."/>
            <person name="Lim Y.K."/>
        </authorList>
    </citation>
    <scope>NUCLEOTIDE SEQUENCE [LARGE SCALE GENOMIC DNA]</scope>
    <source>
        <strain evidence="6 7">KCOM 2030</strain>
    </source>
</reference>
<dbReference type="Proteomes" id="UP000272490">
    <property type="component" value="Unassembled WGS sequence"/>
</dbReference>
<evidence type="ECO:0000256" key="1">
    <source>
        <dbReference type="ARBA" id="ARBA00001974"/>
    </source>
</evidence>
<dbReference type="Pfam" id="PF22780">
    <property type="entry name" value="HI0933_like_1st"/>
    <property type="match status" value="1"/>
</dbReference>
<evidence type="ECO:0000313" key="6">
    <source>
        <dbReference type="EMBL" id="RRJ26585.1"/>
    </source>
</evidence>
<dbReference type="Pfam" id="PF03486">
    <property type="entry name" value="HI0933_like"/>
    <property type="match status" value="1"/>
</dbReference>
<name>A0A3P3QZP9_9FIRM</name>
<proteinExistence type="predicted"/>
<organism evidence="6 7">
    <name type="scientific">Lachnoanaerobaculum gingivalis</name>
    <dbReference type="NCBI Taxonomy" id="2490855"/>
    <lineage>
        <taxon>Bacteria</taxon>
        <taxon>Bacillati</taxon>
        <taxon>Bacillota</taxon>
        <taxon>Clostridia</taxon>
        <taxon>Lachnospirales</taxon>
        <taxon>Lachnospiraceae</taxon>
        <taxon>Lachnoanaerobaculum</taxon>
    </lineage>
</organism>
<feature type="domain" description="RsdA/BaiN/AoA(So)-like Rossmann fold-like" evidence="4">
    <location>
        <begin position="3"/>
        <end position="404"/>
    </location>
</feature>
<dbReference type="PANTHER" id="PTHR42887">
    <property type="entry name" value="OS12G0638800 PROTEIN"/>
    <property type="match status" value="1"/>
</dbReference>